<evidence type="ECO:0000259" key="10">
    <source>
        <dbReference type="PROSITE" id="PS50157"/>
    </source>
</evidence>
<evidence type="ECO:0000313" key="11">
    <source>
        <dbReference type="EMBL" id="ROT68665.1"/>
    </source>
</evidence>
<keyword evidence="4" id="KW-0862">Zinc</keyword>
<evidence type="ECO:0000256" key="9">
    <source>
        <dbReference type="SAM" id="MobiDB-lite"/>
    </source>
</evidence>
<keyword evidence="5" id="KW-0805">Transcription regulation</keyword>
<sequence length="255" mass="29904">MEFNKPSRLVQHMRIHTGERPYECPAEAAQGIKPYKCEFPGCDVRCENPSRLKRHSFIHEKSRYACPVENCGNTFDLYQNLQMHLSISHMKVCDVCGRTFRQLRKLRMHRKTHEDVREAYFCPLPNCDKHFYQENNLTTHIKEKHEKSKIYQCGICDKCLASKQKLTRHMATHALDYKRNYTSKKPRKPRKDKGVSRTDYSRLLSGYYEDEEEATVASPKDCDIVKVMDSNHEVVTDSQEETAVESKGEEEMECE</sequence>
<dbReference type="SUPFAM" id="SSF57667">
    <property type="entry name" value="beta-beta-alpha zinc fingers"/>
    <property type="match status" value="4"/>
</dbReference>
<evidence type="ECO:0000256" key="3">
    <source>
        <dbReference type="ARBA" id="ARBA00022771"/>
    </source>
</evidence>
<dbReference type="Gene3D" id="3.30.160.60">
    <property type="entry name" value="Classic Zinc Finger"/>
    <property type="match status" value="5"/>
</dbReference>
<organism evidence="11 12">
    <name type="scientific">Penaeus vannamei</name>
    <name type="common">Whiteleg shrimp</name>
    <name type="synonym">Litopenaeus vannamei</name>
    <dbReference type="NCBI Taxonomy" id="6689"/>
    <lineage>
        <taxon>Eukaryota</taxon>
        <taxon>Metazoa</taxon>
        <taxon>Ecdysozoa</taxon>
        <taxon>Arthropoda</taxon>
        <taxon>Crustacea</taxon>
        <taxon>Multicrustacea</taxon>
        <taxon>Malacostraca</taxon>
        <taxon>Eumalacostraca</taxon>
        <taxon>Eucarida</taxon>
        <taxon>Decapoda</taxon>
        <taxon>Dendrobranchiata</taxon>
        <taxon>Penaeoidea</taxon>
        <taxon>Penaeidae</taxon>
        <taxon>Penaeus</taxon>
    </lineage>
</organism>
<feature type="domain" description="C2H2-type" evidence="10">
    <location>
        <begin position="151"/>
        <end position="178"/>
    </location>
</feature>
<dbReference type="PROSITE" id="PS00028">
    <property type="entry name" value="ZINC_FINGER_C2H2_1"/>
    <property type="match status" value="4"/>
</dbReference>
<feature type="domain" description="C2H2-type" evidence="10">
    <location>
        <begin position="91"/>
        <end position="118"/>
    </location>
</feature>
<dbReference type="Pfam" id="PF00096">
    <property type="entry name" value="zf-C2H2"/>
    <property type="match status" value="2"/>
</dbReference>
<keyword evidence="6" id="KW-0804">Transcription</keyword>
<dbReference type="InterPro" id="IPR036236">
    <property type="entry name" value="Znf_C2H2_sf"/>
</dbReference>
<evidence type="ECO:0000256" key="2">
    <source>
        <dbReference type="ARBA" id="ARBA00022723"/>
    </source>
</evidence>
<feature type="domain" description="C2H2-type" evidence="10">
    <location>
        <begin position="1"/>
        <end position="21"/>
    </location>
</feature>
<comment type="caution">
    <text evidence="11">The sequence shown here is derived from an EMBL/GenBank/DDBJ whole genome shotgun (WGS) entry which is preliminary data.</text>
</comment>
<evidence type="ECO:0000256" key="5">
    <source>
        <dbReference type="ARBA" id="ARBA00023015"/>
    </source>
</evidence>
<dbReference type="PANTHER" id="PTHR46179">
    <property type="entry name" value="ZINC FINGER PROTEIN"/>
    <property type="match status" value="1"/>
</dbReference>
<protein>
    <submittedName>
        <fullName evidence="11">Putative transcription factor 3A protein</fullName>
    </submittedName>
</protein>
<evidence type="ECO:0000256" key="4">
    <source>
        <dbReference type="ARBA" id="ARBA00022833"/>
    </source>
</evidence>
<evidence type="ECO:0000313" key="12">
    <source>
        <dbReference type="Proteomes" id="UP000283509"/>
    </source>
</evidence>
<dbReference type="PANTHER" id="PTHR46179:SF13">
    <property type="entry name" value="C2H2-TYPE DOMAIN-CONTAINING PROTEIN"/>
    <property type="match status" value="1"/>
</dbReference>
<keyword evidence="12" id="KW-1185">Reference proteome</keyword>
<gene>
    <name evidence="11" type="ORF">C7M84_013186</name>
</gene>
<reference evidence="11 12" key="1">
    <citation type="submission" date="2018-04" db="EMBL/GenBank/DDBJ databases">
        <authorList>
            <person name="Zhang X."/>
            <person name="Yuan J."/>
            <person name="Li F."/>
            <person name="Xiang J."/>
        </authorList>
    </citation>
    <scope>NUCLEOTIDE SEQUENCE [LARGE SCALE GENOMIC DNA]</scope>
    <source>
        <tissue evidence="11">Muscle</tissue>
    </source>
</reference>
<feature type="domain" description="C2H2-type" evidence="10">
    <location>
        <begin position="64"/>
        <end position="89"/>
    </location>
</feature>
<comment type="subcellular location">
    <subcellularLocation>
        <location evidence="1">Nucleus</location>
    </subcellularLocation>
</comment>
<name>A0A3R7QIN3_PENVA</name>
<dbReference type="SMART" id="SM00355">
    <property type="entry name" value="ZnF_C2H2"/>
    <property type="match status" value="5"/>
</dbReference>
<dbReference type="EMBL" id="QCYY01002648">
    <property type="protein sequence ID" value="ROT68665.1"/>
    <property type="molecule type" value="Genomic_DNA"/>
</dbReference>
<dbReference type="GO" id="GO:0008270">
    <property type="term" value="F:zinc ion binding"/>
    <property type="evidence" value="ECO:0007669"/>
    <property type="project" value="UniProtKB-KW"/>
</dbReference>
<dbReference type="InterPro" id="IPR013087">
    <property type="entry name" value="Znf_C2H2_type"/>
</dbReference>
<evidence type="ECO:0000256" key="1">
    <source>
        <dbReference type="ARBA" id="ARBA00004123"/>
    </source>
</evidence>
<dbReference type="PROSITE" id="PS50157">
    <property type="entry name" value="ZINC_FINGER_C2H2_2"/>
    <property type="match status" value="5"/>
</dbReference>
<accession>A0A3R7QIN3</accession>
<dbReference type="STRING" id="6689.A0A3R7QIN3"/>
<feature type="domain" description="C2H2-type" evidence="10">
    <location>
        <begin position="120"/>
        <end position="150"/>
    </location>
</feature>
<proteinExistence type="predicted"/>
<reference evidence="11 12" key="2">
    <citation type="submission" date="2019-01" db="EMBL/GenBank/DDBJ databases">
        <title>The decoding of complex shrimp genome reveals the adaptation for benthos swimmer, frequently molting mechanism and breeding impact on genome.</title>
        <authorList>
            <person name="Sun Y."/>
            <person name="Gao Y."/>
            <person name="Yu Y."/>
        </authorList>
    </citation>
    <scope>NUCLEOTIDE SEQUENCE [LARGE SCALE GENOMIC DNA]</scope>
    <source>
        <tissue evidence="11">Muscle</tissue>
    </source>
</reference>
<dbReference type="AlphaFoldDB" id="A0A3R7QIN3"/>
<evidence type="ECO:0000256" key="8">
    <source>
        <dbReference type="PROSITE-ProRule" id="PRU00042"/>
    </source>
</evidence>
<feature type="region of interest" description="Disordered" evidence="9">
    <location>
        <begin position="231"/>
        <end position="255"/>
    </location>
</feature>
<keyword evidence="7" id="KW-0539">Nucleus</keyword>
<evidence type="ECO:0000256" key="7">
    <source>
        <dbReference type="ARBA" id="ARBA00023242"/>
    </source>
</evidence>
<keyword evidence="3 8" id="KW-0863">Zinc-finger</keyword>
<dbReference type="InterPro" id="IPR051061">
    <property type="entry name" value="Zinc_finger_trans_reg"/>
</dbReference>
<dbReference type="Proteomes" id="UP000283509">
    <property type="component" value="Unassembled WGS sequence"/>
</dbReference>
<dbReference type="FunFam" id="3.30.160.60:FF:000446">
    <property type="entry name" value="Zinc finger protein"/>
    <property type="match status" value="1"/>
</dbReference>
<dbReference type="GO" id="GO:0006357">
    <property type="term" value="P:regulation of transcription by RNA polymerase II"/>
    <property type="evidence" value="ECO:0007669"/>
    <property type="project" value="TreeGrafter"/>
</dbReference>
<dbReference type="GO" id="GO:0005634">
    <property type="term" value="C:nucleus"/>
    <property type="evidence" value="ECO:0007669"/>
    <property type="project" value="UniProtKB-SubCell"/>
</dbReference>
<dbReference type="Pfam" id="PF13912">
    <property type="entry name" value="zf-C2H2_6"/>
    <property type="match status" value="2"/>
</dbReference>
<evidence type="ECO:0000256" key="6">
    <source>
        <dbReference type="ARBA" id="ARBA00023163"/>
    </source>
</evidence>
<keyword evidence="2" id="KW-0479">Metal-binding</keyword>
<dbReference type="OrthoDB" id="6431597at2759"/>